<proteinExistence type="predicted"/>
<dbReference type="InterPro" id="IPR029526">
    <property type="entry name" value="PGBD"/>
</dbReference>
<dbReference type="Pfam" id="PF13843">
    <property type="entry name" value="DDE_Tnp_1_7"/>
    <property type="match status" value="1"/>
</dbReference>
<dbReference type="PANTHER" id="PTHR47272">
    <property type="entry name" value="DDE_TNP_1_7 DOMAIN-CONTAINING PROTEIN"/>
    <property type="match status" value="1"/>
</dbReference>
<reference evidence="2" key="1">
    <citation type="journal article" date="2023" name="Insect Mol. Biol.">
        <title>Genome sequencing provides insights into the evolution of gene families encoding plant cell wall-degrading enzymes in longhorned beetles.</title>
        <authorList>
            <person name="Shin N.R."/>
            <person name="Okamura Y."/>
            <person name="Kirsch R."/>
            <person name="Pauchet Y."/>
        </authorList>
    </citation>
    <scope>NUCLEOTIDE SEQUENCE</scope>
    <source>
        <strain evidence="2">RBIC_L_NR</strain>
    </source>
</reference>
<accession>A0AAV8WX74</accession>
<organism evidence="2 3">
    <name type="scientific">Rhamnusium bicolor</name>
    <dbReference type="NCBI Taxonomy" id="1586634"/>
    <lineage>
        <taxon>Eukaryota</taxon>
        <taxon>Metazoa</taxon>
        <taxon>Ecdysozoa</taxon>
        <taxon>Arthropoda</taxon>
        <taxon>Hexapoda</taxon>
        <taxon>Insecta</taxon>
        <taxon>Pterygota</taxon>
        <taxon>Neoptera</taxon>
        <taxon>Endopterygota</taxon>
        <taxon>Coleoptera</taxon>
        <taxon>Polyphaga</taxon>
        <taxon>Cucujiformia</taxon>
        <taxon>Chrysomeloidea</taxon>
        <taxon>Cerambycidae</taxon>
        <taxon>Lepturinae</taxon>
        <taxon>Rhagiini</taxon>
        <taxon>Rhamnusium</taxon>
    </lineage>
</organism>
<dbReference type="AlphaFoldDB" id="A0AAV8WX74"/>
<dbReference type="EMBL" id="JANEYF010004469">
    <property type="protein sequence ID" value="KAJ8931097.1"/>
    <property type="molecule type" value="Genomic_DNA"/>
</dbReference>
<feature type="domain" description="PiggyBac transposable element-derived protein" evidence="1">
    <location>
        <begin position="1"/>
        <end position="190"/>
    </location>
</feature>
<dbReference type="Proteomes" id="UP001162156">
    <property type="component" value="Unassembled WGS sequence"/>
</dbReference>
<keyword evidence="3" id="KW-1185">Reference proteome</keyword>
<evidence type="ECO:0000259" key="1">
    <source>
        <dbReference type="Pfam" id="PF13843"/>
    </source>
</evidence>
<gene>
    <name evidence="2" type="ORF">NQ314_016032</name>
</gene>
<evidence type="ECO:0000313" key="3">
    <source>
        <dbReference type="Proteomes" id="UP001162156"/>
    </source>
</evidence>
<protein>
    <recommendedName>
        <fullName evidence="1">PiggyBac transposable element-derived protein domain-containing protein</fullName>
    </recommendedName>
</protein>
<evidence type="ECO:0000313" key="2">
    <source>
        <dbReference type="EMBL" id="KAJ8931097.1"/>
    </source>
</evidence>
<comment type="caution">
    <text evidence="2">The sequence shown here is derived from an EMBL/GenBank/DDBJ whole genome shotgun (WGS) entry which is preliminary data.</text>
</comment>
<dbReference type="PANTHER" id="PTHR47272:SF1">
    <property type="entry name" value="PIGGYBAC TRANSPOSABLE ELEMENT-DERIVED PROTEIN 3-LIKE"/>
    <property type="match status" value="1"/>
</dbReference>
<sequence>MNQKRFETIRKSIHFNNNLNIMLPRENDNYCRLHKLRPIITALCSKFQGVPFEQKLSVDEQLCATKAQYHMKQYMPAKPPKWGYKFFVLCRASGFSYNFEVYSGSENQPKFRSIDELDLGASSNTFVRLCRAVPSNLNHVVYFDNYYTSLPLMSFLAVRCIFTLSTVRKNRIPNCKLPSDDQKKKKNRGTSWEFVCSFDVVEVTSVA</sequence>
<name>A0AAV8WX74_9CUCU</name>